<dbReference type="Gene3D" id="3.40.140.10">
    <property type="entry name" value="Cytidine Deaminase, domain 2"/>
    <property type="match status" value="1"/>
</dbReference>
<feature type="domain" description="RadC-like JAB" evidence="1">
    <location>
        <begin position="21"/>
        <end position="61"/>
    </location>
</feature>
<dbReference type="EMBL" id="BARU01048920">
    <property type="protein sequence ID" value="GAI00170.1"/>
    <property type="molecule type" value="Genomic_DNA"/>
</dbReference>
<feature type="non-terminal residue" evidence="2">
    <location>
        <position position="1"/>
    </location>
</feature>
<feature type="non-terminal residue" evidence="2">
    <location>
        <position position="61"/>
    </location>
</feature>
<proteinExistence type="predicted"/>
<dbReference type="InterPro" id="IPR025657">
    <property type="entry name" value="RadC_JAB"/>
</dbReference>
<name>X1LCL5_9ZZZZ</name>
<accession>X1LCL5</accession>
<protein>
    <recommendedName>
        <fullName evidence="1">RadC-like JAB domain-containing protein</fullName>
    </recommendedName>
</protein>
<dbReference type="Pfam" id="PF04002">
    <property type="entry name" value="RadC"/>
    <property type="match status" value="1"/>
</dbReference>
<comment type="caution">
    <text evidence="2">The sequence shown here is derived from an EMBL/GenBank/DDBJ whole genome shotgun (WGS) entry which is preliminary data.</text>
</comment>
<sequence>KAALEIGKRFLREKTKMGKKIKSVEDVVNYYKPYLRDLKKEVFKVMLLDGRNKILNDVTIS</sequence>
<gene>
    <name evidence="2" type="ORF">S03H2_72396</name>
</gene>
<dbReference type="AlphaFoldDB" id="X1LCL5"/>
<evidence type="ECO:0000313" key="2">
    <source>
        <dbReference type="EMBL" id="GAI00170.1"/>
    </source>
</evidence>
<organism evidence="2">
    <name type="scientific">marine sediment metagenome</name>
    <dbReference type="NCBI Taxonomy" id="412755"/>
    <lineage>
        <taxon>unclassified sequences</taxon>
        <taxon>metagenomes</taxon>
        <taxon>ecological metagenomes</taxon>
    </lineage>
</organism>
<evidence type="ECO:0000259" key="1">
    <source>
        <dbReference type="Pfam" id="PF04002"/>
    </source>
</evidence>
<reference evidence="2" key="1">
    <citation type="journal article" date="2014" name="Front. Microbiol.">
        <title>High frequency of phylogenetically diverse reductive dehalogenase-homologous genes in deep subseafloor sedimentary metagenomes.</title>
        <authorList>
            <person name="Kawai M."/>
            <person name="Futagami T."/>
            <person name="Toyoda A."/>
            <person name="Takaki Y."/>
            <person name="Nishi S."/>
            <person name="Hori S."/>
            <person name="Arai W."/>
            <person name="Tsubouchi T."/>
            <person name="Morono Y."/>
            <person name="Uchiyama I."/>
            <person name="Ito T."/>
            <person name="Fujiyama A."/>
            <person name="Inagaki F."/>
            <person name="Takami H."/>
        </authorList>
    </citation>
    <scope>NUCLEOTIDE SEQUENCE</scope>
    <source>
        <strain evidence="2">Expedition CK06-06</strain>
    </source>
</reference>